<reference evidence="1 2" key="1">
    <citation type="submission" date="2020-08" db="EMBL/GenBank/DDBJ databases">
        <title>Genomic Encyclopedia of Type Strains, Phase IV (KMG-IV): sequencing the most valuable type-strain genomes for metagenomic binning, comparative biology and taxonomic classification.</title>
        <authorList>
            <person name="Goeker M."/>
        </authorList>
    </citation>
    <scope>NUCLEOTIDE SEQUENCE [LARGE SCALE GENOMIC DNA]</scope>
    <source>
        <strain evidence="1 2">DSM 25079</strain>
    </source>
</reference>
<dbReference type="InterPro" id="IPR011051">
    <property type="entry name" value="RmlC_Cupin_sf"/>
</dbReference>
<dbReference type="Proteomes" id="UP000549617">
    <property type="component" value="Unassembled WGS sequence"/>
</dbReference>
<sequence>MILWAWRLPPDYRWPHAQAAKARGETGMKYILLAATALCGLAFAQKSAASQDAPVPHRQASYRAIAFENELLAILWMDIPAGKASNYHVHSQDMSCVVMEDYPPEGYTQPLNGPPGKPRKPKRGDLSYVSYFGKPTNTHRDVNPGILPMHQICLELNTANPQGFVTAERPAQGYKLEIDNDRVRAWRLTLEPGERAPAITQIAPGLRVVIDGGELEELSAGHPSRSVILRGDHFYWQSPGVTRSVRNTGTTRIELVEYEFK</sequence>
<comment type="caution">
    <text evidence="1">The sequence shown here is derived from an EMBL/GenBank/DDBJ whole genome shotgun (WGS) entry which is preliminary data.</text>
</comment>
<gene>
    <name evidence="1" type="ORF">FHS49_003796</name>
</gene>
<keyword evidence="2" id="KW-1185">Reference proteome</keyword>
<dbReference type="InterPro" id="IPR014710">
    <property type="entry name" value="RmlC-like_jellyroll"/>
</dbReference>
<name>A0A7W9AL97_9SPHN</name>
<dbReference type="Gene3D" id="2.60.120.10">
    <property type="entry name" value="Jelly Rolls"/>
    <property type="match status" value="2"/>
</dbReference>
<dbReference type="EMBL" id="JACIJC010000008">
    <property type="protein sequence ID" value="MBB5687750.1"/>
    <property type="molecule type" value="Genomic_DNA"/>
</dbReference>
<protein>
    <submittedName>
        <fullName evidence="1">Uncharacterized protein</fullName>
    </submittedName>
</protein>
<organism evidence="1 2">
    <name type="scientific">Sphingobium boeckii</name>
    <dbReference type="NCBI Taxonomy" id="1082345"/>
    <lineage>
        <taxon>Bacteria</taxon>
        <taxon>Pseudomonadati</taxon>
        <taxon>Pseudomonadota</taxon>
        <taxon>Alphaproteobacteria</taxon>
        <taxon>Sphingomonadales</taxon>
        <taxon>Sphingomonadaceae</taxon>
        <taxon>Sphingobium</taxon>
    </lineage>
</organism>
<evidence type="ECO:0000313" key="1">
    <source>
        <dbReference type="EMBL" id="MBB5687750.1"/>
    </source>
</evidence>
<evidence type="ECO:0000313" key="2">
    <source>
        <dbReference type="Proteomes" id="UP000549617"/>
    </source>
</evidence>
<dbReference type="AlphaFoldDB" id="A0A7W9AL97"/>
<accession>A0A7W9AL97</accession>
<dbReference type="RefSeq" id="WP_184021976.1">
    <property type="nucleotide sequence ID" value="NZ_JACIJC010000008.1"/>
</dbReference>
<dbReference type="SUPFAM" id="SSF51182">
    <property type="entry name" value="RmlC-like cupins"/>
    <property type="match status" value="1"/>
</dbReference>
<proteinExistence type="predicted"/>